<keyword evidence="3" id="KW-0964">Secreted</keyword>
<evidence type="ECO:0000256" key="4">
    <source>
        <dbReference type="ARBA" id="ARBA00022690"/>
    </source>
</evidence>
<accession>A0A2Z4J0H1</accession>
<dbReference type="Gene3D" id="3.30.350.10">
    <property type="entry name" value="Subtilisin inhibitor-like"/>
    <property type="match status" value="1"/>
</dbReference>
<dbReference type="PROSITE" id="PS51318">
    <property type="entry name" value="TAT"/>
    <property type="match status" value="1"/>
</dbReference>
<evidence type="ECO:0000313" key="11">
    <source>
        <dbReference type="Proteomes" id="UP000249616"/>
    </source>
</evidence>
<evidence type="ECO:0000256" key="7">
    <source>
        <dbReference type="SAM" id="MobiDB-lite"/>
    </source>
</evidence>
<dbReference type="InterPro" id="IPR006311">
    <property type="entry name" value="TAT_signal"/>
</dbReference>
<feature type="signal peptide" evidence="8">
    <location>
        <begin position="1"/>
        <end position="42"/>
    </location>
</feature>
<reference evidence="10 11" key="1">
    <citation type="journal article" date="2019" name="Int. J. Syst. Evol. Microbiol.">
        <title>Streptomyces cadmiisoli sp. nov., a novel actinomycete isolated from cadmium-contaminated soil.</title>
        <authorList>
            <person name="Li K."/>
            <person name="Tang X."/>
            <person name="Zhao J."/>
            <person name="Guo Y."/>
            <person name="Tang Y."/>
            <person name="Gao J."/>
        </authorList>
    </citation>
    <scope>NUCLEOTIDE SEQUENCE [LARGE SCALE GENOMIC DNA]</scope>
    <source>
        <strain evidence="10 11">ZFG47</strain>
    </source>
</reference>
<dbReference type="RefSeq" id="WP_112439239.1">
    <property type="nucleotide sequence ID" value="NZ_CP030073.1"/>
</dbReference>
<keyword evidence="11" id="KW-1185">Reference proteome</keyword>
<keyword evidence="8" id="KW-0732">Signal</keyword>
<evidence type="ECO:0000256" key="5">
    <source>
        <dbReference type="ARBA" id="ARBA00022900"/>
    </source>
</evidence>
<comment type="subcellular location">
    <subcellularLocation>
        <location evidence="1">Secreted</location>
    </subcellularLocation>
</comment>
<name>A0A2Z4J0H1_9ACTN</name>
<dbReference type="InterPro" id="IPR036819">
    <property type="entry name" value="Subtilisin_inhibitor-like_sf"/>
</dbReference>
<dbReference type="SUPFAM" id="SSF55399">
    <property type="entry name" value="Subtilisin inhibitor"/>
    <property type="match status" value="1"/>
</dbReference>
<gene>
    <name evidence="10" type="ORF">DN051_20325</name>
</gene>
<organism evidence="10 11">
    <name type="scientific">Streptomyces cadmiisoli</name>
    <dbReference type="NCBI Taxonomy" id="2184053"/>
    <lineage>
        <taxon>Bacteria</taxon>
        <taxon>Bacillati</taxon>
        <taxon>Actinomycetota</taxon>
        <taxon>Actinomycetes</taxon>
        <taxon>Kitasatosporales</taxon>
        <taxon>Streptomycetaceae</taxon>
        <taxon>Streptomyces</taxon>
        <taxon>Streptomyces aurantiacus group</taxon>
    </lineage>
</organism>
<dbReference type="GO" id="GO:0004867">
    <property type="term" value="F:serine-type endopeptidase inhibitor activity"/>
    <property type="evidence" value="ECO:0007669"/>
    <property type="project" value="UniProtKB-KW"/>
</dbReference>
<dbReference type="InterPro" id="IPR023549">
    <property type="entry name" value="Subtilisin_inhibitor"/>
</dbReference>
<comment type="similarity">
    <text evidence="2">Belongs to the protease inhibitor I16 (SSI) family.</text>
</comment>
<evidence type="ECO:0000256" key="8">
    <source>
        <dbReference type="SAM" id="SignalP"/>
    </source>
</evidence>
<dbReference type="AlphaFoldDB" id="A0A2Z4J0H1"/>
<sequence length="178" mass="17785">MSQVTPASPALRAPGTALRRLLLAAGAPLAAITALSAGPASATPAAPGTPVTPTAPAGQFPAGALGAARDGDRLTVTVRDAGGQGARTYELRCNPAGGSHPDAGGACRALDRETRWGSDAFAPVPGDSVCTMQYGGPATARVTGTWSGRPVDATFDRSNGCEIARWDRLVPLLPATGA</sequence>
<dbReference type="Pfam" id="PF00720">
    <property type="entry name" value="SSI"/>
    <property type="match status" value="1"/>
</dbReference>
<evidence type="ECO:0000256" key="2">
    <source>
        <dbReference type="ARBA" id="ARBA00010472"/>
    </source>
</evidence>
<evidence type="ECO:0000256" key="1">
    <source>
        <dbReference type="ARBA" id="ARBA00004613"/>
    </source>
</evidence>
<evidence type="ECO:0000313" key="10">
    <source>
        <dbReference type="EMBL" id="AWW38721.1"/>
    </source>
</evidence>
<keyword evidence="4" id="KW-0646">Protease inhibitor</keyword>
<evidence type="ECO:0000256" key="3">
    <source>
        <dbReference type="ARBA" id="ARBA00022525"/>
    </source>
</evidence>
<feature type="chain" id="PRO_5016247169" description="Subtilisin inhibitor domain-containing protein" evidence="8">
    <location>
        <begin position="43"/>
        <end position="178"/>
    </location>
</feature>
<protein>
    <recommendedName>
        <fullName evidence="9">Subtilisin inhibitor domain-containing protein</fullName>
    </recommendedName>
</protein>
<feature type="region of interest" description="Disordered" evidence="7">
    <location>
        <begin position="39"/>
        <end position="58"/>
    </location>
</feature>
<proteinExistence type="inferred from homology"/>
<dbReference type="KEGG" id="scad:DN051_20325"/>
<dbReference type="GO" id="GO:0005576">
    <property type="term" value="C:extracellular region"/>
    <property type="evidence" value="ECO:0007669"/>
    <property type="project" value="UniProtKB-SubCell"/>
</dbReference>
<keyword evidence="6" id="KW-1015">Disulfide bond</keyword>
<evidence type="ECO:0000256" key="6">
    <source>
        <dbReference type="ARBA" id="ARBA00023157"/>
    </source>
</evidence>
<dbReference type="Proteomes" id="UP000249616">
    <property type="component" value="Chromosome"/>
</dbReference>
<keyword evidence="5" id="KW-0722">Serine protease inhibitor</keyword>
<evidence type="ECO:0000259" key="9">
    <source>
        <dbReference type="Pfam" id="PF00720"/>
    </source>
</evidence>
<feature type="domain" description="Subtilisin inhibitor" evidence="9">
    <location>
        <begin position="74"/>
        <end position="152"/>
    </location>
</feature>
<dbReference type="EMBL" id="CP030073">
    <property type="protein sequence ID" value="AWW38721.1"/>
    <property type="molecule type" value="Genomic_DNA"/>
</dbReference>